<accession>A0A6A3FXF1</accession>
<evidence type="ECO:0000313" key="2">
    <source>
        <dbReference type="EMBL" id="KAE8950854.1"/>
    </source>
</evidence>
<feature type="signal peptide" evidence="1">
    <location>
        <begin position="1"/>
        <end position="20"/>
    </location>
</feature>
<sequence>MLRWSAVMVFLVARASLVTSCARANCQVYSRSGTLPTGIPKYRANLVTGCTCSDAGRAPMSAIASAFNAITRVFPSLSRNPDACANSPVMFKINPTSRSDRT</sequence>
<protein>
    <recommendedName>
        <fullName evidence="4">Secreted protein</fullName>
    </recommendedName>
</protein>
<evidence type="ECO:0000256" key="1">
    <source>
        <dbReference type="SAM" id="SignalP"/>
    </source>
</evidence>
<dbReference type="AlphaFoldDB" id="A0A6A3FXF1"/>
<comment type="caution">
    <text evidence="2">The sequence shown here is derived from an EMBL/GenBank/DDBJ whole genome shotgun (WGS) entry which is preliminary data.</text>
</comment>
<organism evidence="2 3">
    <name type="scientific">Phytophthora fragariae</name>
    <dbReference type="NCBI Taxonomy" id="53985"/>
    <lineage>
        <taxon>Eukaryota</taxon>
        <taxon>Sar</taxon>
        <taxon>Stramenopiles</taxon>
        <taxon>Oomycota</taxon>
        <taxon>Peronosporomycetes</taxon>
        <taxon>Peronosporales</taxon>
        <taxon>Peronosporaceae</taxon>
        <taxon>Phytophthora</taxon>
    </lineage>
</organism>
<dbReference type="EMBL" id="QXFW01012667">
    <property type="protein sequence ID" value="KAE8950854.1"/>
    <property type="molecule type" value="Genomic_DNA"/>
</dbReference>
<evidence type="ECO:0000313" key="3">
    <source>
        <dbReference type="Proteomes" id="UP000460718"/>
    </source>
</evidence>
<proteinExistence type="predicted"/>
<reference evidence="2 3" key="1">
    <citation type="submission" date="2018-09" db="EMBL/GenBank/DDBJ databases">
        <title>Genomic investigation of the strawberry pathogen Phytophthora fragariae indicates pathogenicity is determined by transcriptional variation in three key races.</title>
        <authorList>
            <person name="Adams T.M."/>
            <person name="Armitage A.D."/>
            <person name="Sobczyk M.K."/>
            <person name="Bates H.J."/>
            <person name="Dunwell J.M."/>
            <person name="Nellist C.F."/>
            <person name="Harrison R.J."/>
        </authorList>
    </citation>
    <scope>NUCLEOTIDE SEQUENCE [LARGE SCALE GENOMIC DNA]</scope>
    <source>
        <strain evidence="2 3">SCRP245</strain>
    </source>
</reference>
<keyword evidence="1" id="KW-0732">Signal</keyword>
<dbReference type="Proteomes" id="UP000460718">
    <property type="component" value="Unassembled WGS sequence"/>
</dbReference>
<feature type="chain" id="PRO_5025341390" description="Secreted protein" evidence="1">
    <location>
        <begin position="21"/>
        <end position="102"/>
    </location>
</feature>
<name>A0A6A3FXF1_9STRA</name>
<evidence type="ECO:0008006" key="4">
    <source>
        <dbReference type="Google" id="ProtNLM"/>
    </source>
</evidence>
<gene>
    <name evidence="2" type="ORF">PF011_g33115</name>
</gene>